<dbReference type="InterPro" id="IPR036284">
    <property type="entry name" value="GGL_sf"/>
</dbReference>
<dbReference type="EMBL" id="HAAD01000717">
    <property type="protein sequence ID" value="CDG66949.1"/>
    <property type="molecule type" value="mRNA"/>
</dbReference>
<comment type="function">
    <text evidence="5">Guanine nucleotide-binding proteins (G proteins) are involved as a modulator or transducer in various transmembrane signaling systems. The beta and gamma chains are required for the GTPase activity, for replacement of GDP by GTP, and for G protein-effector interaction.</text>
</comment>
<gene>
    <name evidence="9" type="primary">GIN1</name>
</gene>
<dbReference type="InterPro" id="IPR015898">
    <property type="entry name" value="G-protein_gamma-like_dom"/>
</dbReference>
<evidence type="ECO:0000256" key="4">
    <source>
        <dbReference type="ARBA" id="ARBA00023224"/>
    </source>
</evidence>
<evidence type="ECO:0000256" key="6">
    <source>
        <dbReference type="SAM" id="MobiDB-lite"/>
    </source>
</evidence>
<keyword evidence="2 5" id="KW-1003">Cell membrane</keyword>
<dbReference type="InterPro" id="IPR001584">
    <property type="entry name" value="Integrase_cat-core"/>
</dbReference>
<sequence>MQKDKFQQAANCLAQNQEQESSASHVPSTPKKICTRSSANVLLIPVTPNSLFKLAKTHDQYGSANYWKIMFEQSQIKPRRYTRFAYSKQSKPKDINKTKNIRVTNIYGSMEAQNIIKQVYVMDKRNLDPKQYILDPYAEKKALIKYLKEANEQLRRESKLRRSKISESSLDIINFCEVKSCKDPLIQNIKDSDNPFIDNPINAKSQELRLEEIRQYVLEGKYANTVLNSEKRGLRIAARNFKGIDGRLYYIRDESLRLVLYSQEERKRVLKECHNDAGGAHQGIVRTQNKIKNLYYWMSITSDVEAWIKTCKQCQSFEKIKTIAPQLHPIQVTERWAVLGVDLIGPLPETVNGNKYVLTITDLFTKWIVARVLPEKSAAAVATALVNTFHTYGPPKKVITDQGREFVNEMNDWDSYTSAIAYGLNISCQKSTKMTPFYLMYLRHPPGIEMINILNETDNSLNSSFLEKISDSTVEKLVNDCEAVEKKVRENIKIAQVKQCKQHMKKVAKKGIKTYTFKINDQVMKLNARKRGRKGEPLSKEWMGPYTLADLNIKGQCTLKNFNGEILKTKVNVSQLKPYYPCQDIESNIQHLEATHLDLSYSSYPATNTVKKSEPGQITSSQNQFYIKNIDSIDTYSSKNSITFSVPISAFESILNQNMLGDIEINAAQVILKNQFPDIQGMQDTLLGTNLMFRIQSQEMLQILHDGSLHWLLISTLGCSDRVVKIYDSMKTEMPTLHVQKQIASIVSCSKNTVMCQYQSCQQQVGGIDCGLFAIAFAVDICMGQNVASISYNQSAMRQHLHNCFKAKHFTSFPRSYSESTVNKCESSTIFNLFELTMCNTPQKLFLQHNVSPSVGSSGSWLPDEPTDGEYNFSY</sequence>
<evidence type="ECO:0000259" key="8">
    <source>
        <dbReference type="PROSITE" id="PS50994"/>
    </source>
</evidence>
<feature type="non-terminal residue" evidence="9">
    <location>
        <position position="1"/>
    </location>
</feature>
<dbReference type="SMART" id="SM00224">
    <property type="entry name" value="GGL"/>
    <property type="match status" value="1"/>
</dbReference>
<dbReference type="SUPFAM" id="SSF48670">
    <property type="entry name" value="Transducin (heterotrimeric G protein), gamma chain"/>
    <property type="match status" value="1"/>
</dbReference>
<reference evidence="9" key="1">
    <citation type="journal article" date="2013" name="Genome Biol. Evol.">
        <title>Punctuated emergences of genetic and phenotypic innovations in eumetazoan, bilaterian, euteleostome, and hominidae ancestors.</title>
        <authorList>
            <person name="Wenger Y."/>
            <person name="Galliot B."/>
        </authorList>
    </citation>
    <scope>NUCLEOTIDE SEQUENCE</scope>
    <source>
        <tissue evidence="9">Whole animals</tissue>
    </source>
</reference>
<comment type="subunit">
    <text evidence="5">G proteins are composed of 3 units; alpha, beta and gamma.</text>
</comment>
<dbReference type="Pfam" id="PF00665">
    <property type="entry name" value="rve"/>
    <property type="match status" value="1"/>
</dbReference>
<keyword evidence="5" id="KW-0449">Lipoprotein</keyword>
<dbReference type="PRINTS" id="PR00321">
    <property type="entry name" value="GPROTEING"/>
</dbReference>
<evidence type="ECO:0000256" key="3">
    <source>
        <dbReference type="ARBA" id="ARBA00023136"/>
    </source>
</evidence>
<dbReference type="SUPFAM" id="SSF53098">
    <property type="entry name" value="Ribonuclease H-like"/>
    <property type="match status" value="1"/>
</dbReference>
<evidence type="ECO:0000259" key="7">
    <source>
        <dbReference type="PROSITE" id="PS50058"/>
    </source>
</evidence>
<organism evidence="9">
    <name type="scientific">Hydra vulgaris</name>
    <name type="common">Hydra</name>
    <name type="synonym">Hydra attenuata</name>
    <dbReference type="NCBI Taxonomy" id="6087"/>
    <lineage>
        <taxon>Eukaryota</taxon>
        <taxon>Metazoa</taxon>
        <taxon>Cnidaria</taxon>
        <taxon>Hydrozoa</taxon>
        <taxon>Hydroidolina</taxon>
        <taxon>Anthoathecata</taxon>
        <taxon>Aplanulata</taxon>
        <taxon>Hydridae</taxon>
        <taxon>Hydra</taxon>
    </lineage>
</organism>
<protein>
    <recommendedName>
        <fullName evidence="5">Guanine nucleotide-binding protein subunit gamma</fullName>
    </recommendedName>
</protein>
<feature type="region of interest" description="Disordered" evidence="6">
    <location>
        <begin position="1"/>
        <end position="31"/>
    </location>
</feature>
<dbReference type="PROSITE" id="PS50994">
    <property type="entry name" value="INTEGRASE"/>
    <property type="match status" value="1"/>
</dbReference>
<dbReference type="FunFam" id="1.10.340.70:FF:000001">
    <property type="entry name" value="Retrovirus-related Pol polyprotein from transposon gypsy-like Protein"/>
    <property type="match status" value="1"/>
</dbReference>
<dbReference type="PANTHER" id="PTHR34718:SF2">
    <property type="entry name" value="PHD-TYPE DOMAIN-CONTAINING PROTEIN"/>
    <property type="match status" value="1"/>
</dbReference>
<evidence type="ECO:0000256" key="2">
    <source>
        <dbReference type="ARBA" id="ARBA00022475"/>
    </source>
</evidence>
<dbReference type="Pfam" id="PF00631">
    <property type="entry name" value="G-gamma"/>
    <property type="match status" value="1"/>
</dbReference>
<accession>T2M4A8</accession>
<evidence type="ECO:0000256" key="5">
    <source>
        <dbReference type="RuleBase" id="RU004973"/>
    </source>
</evidence>
<dbReference type="InterPro" id="IPR041588">
    <property type="entry name" value="Integrase_H2C2"/>
</dbReference>
<dbReference type="GO" id="GO:0007186">
    <property type="term" value="P:G protein-coupled receptor signaling pathway"/>
    <property type="evidence" value="ECO:0007669"/>
    <property type="project" value="InterPro"/>
</dbReference>
<dbReference type="Gene3D" id="4.10.260.10">
    <property type="entry name" value="Transducin (heterotrimeric G protein), gamma chain"/>
    <property type="match status" value="1"/>
</dbReference>
<feature type="domain" description="Integrase catalytic" evidence="8">
    <location>
        <begin position="325"/>
        <end position="409"/>
    </location>
</feature>
<feature type="region of interest" description="Disordered" evidence="6">
    <location>
        <begin position="856"/>
        <end position="875"/>
    </location>
</feature>
<dbReference type="InterPro" id="IPR036397">
    <property type="entry name" value="RNaseH_sf"/>
</dbReference>
<comment type="subcellular location">
    <subcellularLocation>
        <location evidence="5">Cell membrane</location>
        <topology evidence="5">Lipid-anchor</topology>
        <orientation evidence="5">Cytoplasmic side</orientation>
    </subcellularLocation>
</comment>
<comment type="similarity">
    <text evidence="1 5">Belongs to the G protein gamma family.</text>
</comment>
<dbReference type="InterPro" id="IPR038765">
    <property type="entry name" value="Papain-like_cys_pep_sf"/>
</dbReference>
<dbReference type="Gene3D" id="1.10.340.70">
    <property type="match status" value="1"/>
</dbReference>
<feature type="compositionally biased region" description="Polar residues" evidence="6">
    <location>
        <begin position="8"/>
        <end position="27"/>
    </location>
</feature>
<keyword evidence="3 5" id="KW-0472">Membrane</keyword>
<evidence type="ECO:0000256" key="1">
    <source>
        <dbReference type="ARBA" id="ARBA00007431"/>
    </source>
</evidence>
<dbReference type="GO" id="GO:0005834">
    <property type="term" value="C:heterotrimeric G-protein complex"/>
    <property type="evidence" value="ECO:0007669"/>
    <property type="project" value="InterPro"/>
</dbReference>
<dbReference type="PROSITE" id="PS50058">
    <property type="entry name" value="G_PROTEIN_GAMMA"/>
    <property type="match status" value="1"/>
</dbReference>
<dbReference type="InterPro" id="IPR001770">
    <property type="entry name" value="G-protein_gamma"/>
</dbReference>
<dbReference type="Pfam" id="PF17921">
    <property type="entry name" value="Integrase_H2C2"/>
    <property type="match status" value="1"/>
</dbReference>
<dbReference type="SMART" id="SM01224">
    <property type="entry name" value="G_gamma"/>
    <property type="match status" value="1"/>
</dbReference>
<keyword evidence="4 5" id="KW-0807">Transducer</keyword>
<evidence type="ECO:0000313" key="9">
    <source>
        <dbReference type="EMBL" id="CDG66949.1"/>
    </source>
</evidence>
<proteinExistence type="evidence at transcript level"/>
<dbReference type="GO" id="GO:0031681">
    <property type="term" value="F:G-protein beta-subunit binding"/>
    <property type="evidence" value="ECO:0007669"/>
    <property type="project" value="InterPro"/>
</dbReference>
<feature type="domain" description="G protein gamma" evidence="7">
    <location>
        <begin position="147"/>
        <end position="200"/>
    </location>
</feature>
<dbReference type="GO" id="GO:0003676">
    <property type="term" value="F:nucleic acid binding"/>
    <property type="evidence" value="ECO:0007669"/>
    <property type="project" value="InterPro"/>
</dbReference>
<dbReference type="SUPFAM" id="SSF54001">
    <property type="entry name" value="Cysteine proteinases"/>
    <property type="match status" value="1"/>
</dbReference>
<dbReference type="OrthoDB" id="5985686at2759"/>
<dbReference type="InterPro" id="IPR012337">
    <property type="entry name" value="RNaseH-like_sf"/>
</dbReference>
<dbReference type="CDD" id="cd00068">
    <property type="entry name" value="GGL"/>
    <property type="match status" value="1"/>
</dbReference>
<dbReference type="PANTHER" id="PTHR34718">
    <property type="entry name" value="PHD-TYPE DOMAIN-CONTAINING PROTEIN"/>
    <property type="match status" value="1"/>
</dbReference>
<name>T2M4A8_HYDVU</name>
<dbReference type="AlphaFoldDB" id="T2M4A8"/>
<dbReference type="Gene3D" id="3.40.395.10">
    <property type="entry name" value="Adenoviral Proteinase, Chain A"/>
    <property type="match status" value="1"/>
</dbReference>
<dbReference type="Gene3D" id="3.30.420.10">
    <property type="entry name" value="Ribonuclease H-like superfamily/Ribonuclease H"/>
    <property type="match status" value="1"/>
</dbReference>
<dbReference type="GO" id="GO:0015074">
    <property type="term" value="P:DNA integration"/>
    <property type="evidence" value="ECO:0007669"/>
    <property type="project" value="InterPro"/>
</dbReference>